<proteinExistence type="predicted"/>
<gene>
    <name evidence="1" type="ORF">GYA55_04870</name>
</gene>
<reference evidence="1 2" key="1">
    <citation type="journal article" date="2020" name="Biotechnol. Biofuels">
        <title>New insights from the biogas microbiome by comprehensive genome-resolved metagenomics of nearly 1600 species originating from multiple anaerobic digesters.</title>
        <authorList>
            <person name="Campanaro S."/>
            <person name="Treu L."/>
            <person name="Rodriguez-R L.M."/>
            <person name="Kovalovszki A."/>
            <person name="Ziels R.M."/>
            <person name="Maus I."/>
            <person name="Zhu X."/>
            <person name="Kougias P.G."/>
            <person name="Basile A."/>
            <person name="Luo G."/>
            <person name="Schluter A."/>
            <person name="Konstantinidis K.T."/>
            <person name="Angelidaki I."/>
        </authorList>
    </citation>
    <scope>NUCLEOTIDE SEQUENCE [LARGE SCALE GENOMIC DNA]</scope>
    <source>
        <strain evidence="1">AS27yjCOA_65</strain>
    </source>
</reference>
<name>A0A7X9FQS9_9DELT</name>
<organism evidence="1 2">
    <name type="scientific">SAR324 cluster bacterium</name>
    <dbReference type="NCBI Taxonomy" id="2024889"/>
    <lineage>
        <taxon>Bacteria</taxon>
        <taxon>Deltaproteobacteria</taxon>
        <taxon>SAR324 cluster</taxon>
    </lineage>
</organism>
<dbReference type="Proteomes" id="UP000524246">
    <property type="component" value="Unassembled WGS sequence"/>
</dbReference>
<evidence type="ECO:0000313" key="1">
    <source>
        <dbReference type="EMBL" id="NMC62482.1"/>
    </source>
</evidence>
<sequence>MENGKFKVGDRVIHLNKEGLKGVVKGVHSETTAKADQKEKALMIEIMWDNGTLSYMTMEQIKAA</sequence>
<dbReference type="EMBL" id="JAAZON010000205">
    <property type="protein sequence ID" value="NMC62482.1"/>
    <property type="molecule type" value="Genomic_DNA"/>
</dbReference>
<evidence type="ECO:0000313" key="2">
    <source>
        <dbReference type="Proteomes" id="UP000524246"/>
    </source>
</evidence>
<comment type="caution">
    <text evidence="1">The sequence shown here is derived from an EMBL/GenBank/DDBJ whole genome shotgun (WGS) entry which is preliminary data.</text>
</comment>
<accession>A0A7X9FQS9</accession>
<protein>
    <recommendedName>
        <fullName evidence="3">DUF4314 domain-containing protein</fullName>
    </recommendedName>
</protein>
<dbReference type="AlphaFoldDB" id="A0A7X9FQS9"/>
<evidence type="ECO:0008006" key="3">
    <source>
        <dbReference type="Google" id="ProtNLM"/>
    </source>
</evidence>